<evidence type="ECO:0000313" key="7">
    <source>
        <dbReference type="Proteomes" id="UP000275385"/>
    </source>
</evidence>
<sequence length="1046" mass="118171">MSFAVEVPGEAAPLSPQELGRILDIATSTRDHNQRQSATQQLSTWETKPGYFPALQAVFLDKSLPSHMRHAAIIQLKNGIDKYWRSTAKNAISPAEKESIRSRLFQGTVDEEHRPFAVQNALTTAKIVRTDYLKDWPNALQSLIYVVRDTAPNLARLSGALLLLLRVVKELSTARIKRHQEYLQAASPEIVELLTGLYTNNVAYWVHYLTQGEGVEDNANYAMQNSLASLKLLRRLVVAGYEHPHLNPGVQQVWQVSQMQFGQFMDYINLDSPVPAPYQDVIGKHLLQFTKLHCSMAETHPGSFALLPDTIPLVRSYWGLITNFADVFEKSGGIKHAAAAGTDAKPKMEGPLLERLALKGLLLLRTCVDIADRGIPTIRYRNNPEVVEQHNQSRSAIQQQLLTHEFVLDMVRVIITKLFIFRQSDLQAWEEDPEEWEADESRDSAWEWAVRPCSERLFLDLLFSHKDVLKQPLLEYFAQVANPQSELGSNIVKKEAVYAAMSCAAASIYEDYDFDALLRTTLLNDLQLQDPLVKLLRRRIAILLASWITVRLHQANKAIVYEIFRYLTDPNDPLNDEVVCLAAARNLRTVVDEFEFVTEAFQPFAADTLSNLINLLKVAALDDTKEALLVTIAATVARMDTTVAPLGDALMTVLPQLWDSQDREVYVVKVPILGIITALVNAMRTESQRYHPIILPLLKQALEDPDSPLYLHLVEEAVELWYAVLYQSSSPLSAELTALAPLALGPAEYDSHVAQECLRIIKAYILLAPQEMLSDAMRRSTLDVLTKGLYVKEVSHSKEASYCIETMIRTADTLGGAQGISVVIRDLVDLGFMQKMLHDLIQDWKASKVVGPNRPVQELTSLVEDQYFAILARLCLARPELFIQLLTSFEYSLDEIWACLIMKWFEHFDYMADERKKLSCLALTRLAALPEPVQTKVLSTLMDFMTMWISVIKQLQLETDGVQQQPADNLIWYDAGVSGDDTAVDALEKETAASDPVHTAHMYTFMQDTFRNLVQRVGEQNFQEHWLVNVDKEVVNEFRALDQTRS</sequence>
<dbReference type="GO" id="GO:0031267">
    <property type="term" value="F:small GTPase binding"/>
    <property type="evidence" value="ECO:0007669"/>
    <property type="project" value="InterPro"/>
</dbReference>
<evidence type="ECO:0000256" key="4">
    <source>
        <dbReference type="ARBA" id="ARBA00023242"/>
    </source>
</evidence>
<dbReference type="PROSITE" id="PS50166">
    <property type="entry name" value="IMPORTIN_B_NT"/>
    <property type="match status" value="1"/>
</dbReference>
<dbReference type="AlphaFoldDB" id="A0A420XYV0"/>
<keyword evidence="3" id="KW-0813">Transport</keyword>
<comment type="caution">
    <text evidence="6">The sequence shown here is derived from an EMBL/GenBank/DDBJ whole genome shotgun (WGS) entry which is preliminary data.</text>
</comment>
<dbReference type="InterPro" id="IPR001494">
    <property type="entry name" value="Importin-beta_N"/>
</dbReference>
<protein>
    <recommendedName>
        <fullName evidence="5">Importin N-terminal domain-containing protein</fullName>
    </recommendedName>
</protein>
<comment type="similarity">
    <text evidence="2">Belongs to the importin beta family.</text>
</comment>
<dbReference type="Gene3D" id="1.25.10.10">
    <property type="entry name" value="Leucine-rich Repeat Variant"/>
    <property type="match status" value="1"/>
</dbReference>
<dbReference type="InterPro" id="IPR058669">
    <property type="entry name" value="TPR_IPO7/11-like"/>
</dbReference>
<dbReference type="SMART" id="SM00913">
    <property type="entry name" value="IBN_N"/>
    <property type="match status" value="1"/>
</dbReference>
<dbReference type="GO" id="GO:0005829">
    <property type="term" value="C:cytosol"/>
    <property type="evidence" value="ECO:0007669"/>
    <property type="project" value="TreeGrafter"/>
</dbReference>
<dbReference type="Proteomes" id="UP000275385">
    <property type="component" value="Unassembled WGS sequence"/>
</dbReference>
<evidence type="ECO:0000256" key="3">
    <source>
        <dbReference type="ARBA" id="ARBA00022448"/>
    </source>
</evidence>
<evidence type="ECO:0000256" key="2">
    <source>
        <dbReference type="ARBA" id="ARBA00007991"/>
    </source>
</evidence>
<keyword evidence="4" id="KW-0539">Nucleus</keyword>
<dbReference type="InterPro" id="IPR016024">
    <property type="entry name" value="ARM-type_fold"/>
</dbReference>
<name>A0A420XYV0_9PEZI</name>
<feature type="domain" description="Importin N-terminal" evidence="5">
    <location>
        <begin position="38"/>
        <end position="110"/>
    </location>
</feature>
<dbReference type="Pfam" id="PF03810">
    <property type="entry name" value="IBN_N"/>
    <property type="match status" value="1"/>
</dbReference>
<gene>
    <name evidence="6" type="ORF">DL546_003792</name>
</gene>
<proteinExistence type="inferred from homology"/>
<dbReference type="PANTHER" id="PTHR10997">
    <property type="entry name" value="IMPORTIN-7, 8, 11"/>
    <property type="match status" value="1"/>
</dbReference>
<dbReference type="GO" id="GO:0006606">
    <property type="term" value="P:protein import into nucleus"/>
    <property type="evidence" value="ECO:0007669"/>
    <property type="project" value="TreeGrafter"/>
</dbReference>
<evidence type="ECO:0000259" key="5">
    <source>
        <dbReference type="PROSITE" id="PS50166"/>
    </source>
</evidence>
<reference evidence="6 7" key="1">
    <citation type="submission" date="2018-08" db="EMBL/GenBank/DDBJ databases">
        <title>Draft genome of the lignicolous fungus Coniochaeta pulveracea.</title>
        <authorList>
            <person name="Borstlap C.J."/>
            <person name="De Witt R.N."/>
            <person name="Botha A."/>
            <person name="Volschenk H."/>
        </authorList>
    </citation>
    <scope>NUCLEOTIDE SEQUENCE [LARGE SCALE GENOMIC DNA]</scope>
    <source>
        <strain evidence="6 7">CAB683</strain>
    </source>
</reference>
<evidence type="ECO:0000313" key="6">
    <source>
        <dbReference type="EMBL" id="RKU40710.1"/>
    </source>
</evidence>
<dbReference type="GO" id="GO:0005635">
    <property type="term" value="C:nuclear envelope"/>
    <property type="evidence" value="ECO:0007669"/>
    <property type="project" value="TreeGrafter"/>
</dbReference>
<accession>A0A420XYV0</accession>
<dbReference type="Pfam" id="PF25758">
    <property type="entry name" value="TPR_IPO11"/>
    <property type="match status" value="1"/>
</dbReference>
<evidence type="ECO:0000256" key="1">
    <source>
        <dbReference type="ARBA" id="ARBA00004123"/>
    </source>
</evidence>
<keyword evidence="7" id="KW-1185">Reference proteome</keyword>
<dbReference type="SUPFAM" id="SSF48371">
    <property type="entry name" value="ARM repeat"/>
    <property type="match status" value="1"/>
</dbReference>
<comment type="subcellular location">
    <subcellularLocation>
        <location evidence="1">Nucleus</location>
    </subcellularLocation>
</comment>
<dbReference type="EMBL" id="QVQW01000094">
    <property type="protein sequence ID" value="RKU40710.1"/>
    <property type="molecule type" value="Genomic_DNA"/>
</dbReference>
<dbReference type="OrthoDB" id="361693at2759"/>
<dbReference type="STRING" id="177199.A0A420XYV0"/>
<organism evidence="6 7">
    <name type="scientific">Coniochaeta pulveracea</name>
    <dbReference type="NCBI Taxonomy" id="177199"/>
    <lineage>
        <taxon>Eukaryota</taxon>
        <taxon>Fungi</taxon>
        <taxon>Dikarya</taxon>
        <taxon>Ascomycota</taxon>
        <taxon>Pezizomycotina</taxon>
        <taxon>Sordariomycetes</taxon>
        <taxon>Sordariomycetidae</taxon>
        <taxon>Coniochaetales</taxon>
        <taxon>Coniochaetaceae</taxon>
        <taxon>Coniochaeta</taxon>
    </lineage>
</organism>
<dbReference type="InterPro" id="IPR011989">
    <property type="entry name" value="ARM-like"/>
</dbReference>
<dbReference type="PANTHER" id="PTHR10997:SF7">
    <property type="entry name" value="IMPORTIN-11"/>
    <property type="match status" value="1"/>
</dbReference>